<organism evidence="5 6">
    <name type="scientific">Pycnococcus provasolii</name>
    <dbReference type="NCBI Taxonomy" id="41880"/>
    <lineage>
        <taxon>Eukaryota</taxon>
        <taxon>Viridiplantae</taxon>
        <taxon>Chlorophyta</taxon>
        <taxon>Pseudoscourfieldiophyceae</taxon>
        <taxon>Pseudoscourfieldiales</taxon>
        <taxon>Pycnococcaceae</taxon>
        <taxon>Pycnococcus</taxon>
    </lineage>
</organism>
<dbReference type="InterPro" id="IPR036865">
    <property type="entry name" value="CRAL-TRIO_dom_sf"/>
</dbReference>
<comment type="similarity">
    <text evidence="3">Belongs to the SFH family.</text>
</comment>
<evidence type="ECO:0000259" key="4">
    <source>
        <dbReference type="PROSITE" id="PS50191"/>
    </source>
</evidence>
<dbReference type="PANTHER" id="PTHR45657">
    <property type="entry name" value="CRAL-TRIO DOMAIN-CONTAINING PROTEIN YKL091C-RELATED"/>
    <property type="match status" value="1"/>
</dbReference>
<accession>A0A830HLR4</accession>
<comment type="subcellular location">
    <subcellularLocation>
        <location evidence="1">Cell membrane</location>
        <topology evidence="1">Peripheral membrane protein</topology>
    </subcellularLocation>
    <subcellularLocation>
        <location evidence="2">Golgi apparatus membrane</location>
        <topology evidence="2">Peripheral membrane protein</topology>
    </subcellularLocation>
</comment>
<dbReference type="AlphaFoldDB" id="A0A830HLR4"/>
<protein>
    <recommendedName>
        <fullName evidence="4">CRAL-TRIO domain-containing protein</fullName>
    </recommendedName>
</protein>
<dbReference type="Pfam" id="PF00650">
    <property type="entry name" value="CRAL_TRIO"/>
    <property type="match status" value="1"/>
</dbReference>
<evidence type="ECO:0000313" key="5">
    <source>
        <dbReference type="EMBL" id="GHP07822.1"/>
    </source>
</evidence>
<dbReference type="PANTHER" id="PTHR45657:SF1">
    <property type="entry name" value="CRAL-TRIO DOMAIN-CONTAINING PROTEIN YKL091C-RELATED"/>
    <property type="match status" value="1"/>
</dbReference>
<dbReference type="GO" id="GO:0005886">
    <property type="term" value="C:plasma membrane"/>
    <property type="evidence" value="ECO:0007669"/>
    <property type="project" value="UniProtKB-SubCell"/>
</dbReference>
<dbReference type="Proteomes" id="UP000660262">
    <property type="component" value="Unassembled WGS sequence"/>
</dbReference>
<dbReference type="SUPFAM" id="SSF52087">
    <property type="entry name" value="CRAL/TRIO domain"/>
    <property type="match status" value="1"/>
</dbReference>
<dbReference type="InterPro" id="IPR001251">
    <property type="entry name" value="CRAL-TRIO_dom"/>
</dbReference>
<dbReference type="EMBL" id="BNJQ01000018">
    <property type="protein sequence ID" value="GHP07822.1"/>
    <property type="molecule type" value="Genomic_DNA"/>
</dbReference>
<comment type="caution">
    <text evidence="5">The sequence shown here is derived from an EMBL/GenBank/DDBJ whole genome shotgun (WGS) entry which is preliminary data.</text>
</comment>
<dbReference type="Gene3D" id="3.40.525.10">
    <property type="entry name" value="CRAL-TRIO lipid binding domain"/>
    <property type="match status" value="1"/>
</dbReference>
<dbReference type="InterPro" id="IPR051026">
    <property type="entry name" value="PI/PC_transfer"/>
</dbReference>
<keyword evidence="6" id="KW-1185">Reference proteome</keyword>
<gene>
    <name evidence="5" type="ORF">PPROV_000656400</name>
</gene>
<name>A0A830HLR4_9CHLO</name>
<dbReference type="OrthoDB" id="1434354at2759"/>
<proteinExistence type="inferred from homology"/>
<evidence type="ECO:0000313" key="6">
    <source>
        <dbReference type="Proteomes" id="UP000660262"/>
    </source>
</evidence>
<feature type="domain" description="CRAL-TRIO" evidence="4">
    <location>
        <begin position="65"/>
        <end position="232"/>
    </location>
</feature>
<reference evidence="5" key="1">
    <citation type="submission" date="2020-10" db="EMBL/GenBank/DDBJ databases">
        <title>Unveiling of a novel bifunctional photoreceptor, Dualchrome1, isolated from a cosmopolitan green alga.</title>
        <authorList>
            <person name="Suzuki S."/>
            <person name="Kawachi M."/>
        </authorList>
    </citation>
    <scope>NUCLEOTIDE SEQUENCE</scope>
    <source>
        <strain evidence="5">NIES 2893</strain>
    </source>
</reference>
<sequence length="267" mass="29657">MMHQQTAACEAASRDSASQENEEMCVFATVGEKLRGTMSSKNTLKAWGEAAEALSEKERQELIMNLKLFDSSYPLLFLGYDSDGRAVTAERLSDINFDGLKSVNENGIRWPLAIHALRMEVQMSLLKESQHETTTHVVDLEGFSLKNTVSLLSSGDGWLRRMLSTRSSYDAAHYPQSVDRAIIINAPWYVASFTRALRPFLGGEGTTRIVAIQAGLEGLQRELGETHKCVLPTTEESWKEYFSTSPPSPGPARFHSALLRAAERTLL</sequence>
<evidence type="ECO:0000256" key="2">
    <source>
        <dbReference type="ARBA" id="ARBA00004395"/>
    </source>
</evidence>
<evidence type="ECO:0000256" key="1">
    <source>
        <dbReference type="ARBA" id="ARBA00004202"/>
    </source>
</evidence>
<evidence type="ECO:0000256" key="3">
    <source>
        <dbReference type="ARBA" id="ARBA00038020"/>
    </source>
</evidence>
<dbReference type="PROSITE" id="PS50191">
    <property type="entry name" value="CRAL_TRIO"/>
    <property type="match status" value="1"/>
</dbReference>
<dbReference type="CDD" id="cd00170">
    <property type="entry name" value="SEC14"/>
    <property type="match status" value="1"/>
</dbReference>
<dbReference type="GO" id="GO:0000139">
    <property type="term" value="C:Golgi membrane"/>
    <property type="evidence" value="ECO:0007669"/>
    <property type="project" value="UniProtKB-SubCell"/>
</dbReference>